<evidence type="ECO:0000313" key="3">
    <source>
        <dbReference type="Proteomes" id="UP001242313"/>
    </source>
</evidence>
<dbReference type="InterPro" id="IPR032708">
    <property type="entry name" value="McjB_C"/>
</dbReference>
<sequence>MNKVKIFFHSYDRHTRLLFLEAFVFLAWARMLKFLPFGKIAPTLGEQMCESSLENNETERKIVKQISQAVTIMSKYTFWESQCLVKAIAAMKMLGRRNIDTTLYLGTAKDEKGQFIAHAWLRSGPYILTGAEEKHKFTKIGCFAKTYSRKV</sequence>
<keyword evidence="3" id="KW-1185">Reference proteome</keyword>
<dbReference type="Proteomes" id="UP001242313">
    <property type="component" value="Unassembled WGS sequence"/>
</dbReference>
<feature type="domain" description="Microcin J25-processing protein McjB C-terminal" evidence="1">
    <location>
        <begin position="45"/>
        <end position="140"/>
    </location>
</feature>
<reference evidence="2 3" key="1">
    <citation type="submission" date="2023-07" db="EMBL/GenBank/DDBJ databases">
        <title>Genomic Encyclopedia of Type Strains, Phase IV (KMG-IV): sequencing the most valuable type-strain genomes for metagenomic binning, comparative biology and taxonomic classification.</title>
        <authorList>
            <person name="Goeker M."/>
        </authorList>
    </citation>
    <scope>NUCLEOTIDE SEQUENCE [LARGE SCALE GENOMIC DNA]</scope>
    <source>
        <strain evidence="2 3">DSM 19598</strain>
    </source>
</reference>
<evidence type="ECO:0000259" key="1">
    <source>
        <dbReference type="Pfam" id="PF13471"/>
    </source>
</evidence>
<dbReference type="RefSeq" id="WP_307192192.1">
    <property type="nucleotide sequence ID" value="NZ_JAUSUN010000018.1"/>
</dbReference>
<dbReference type="NCBIfam" id="NF033537">
    <property type="entry name" value="lasso_biosyn_B2"/>
    <property type="match status" value="1"/>
</dbReference>
<proteinExistence type="predicted"/>
<evidence type="ECO:0000313" key="2">
    <source>
        <dbReference type="EMBL" id="MDQ0414651.1"/>
    </source>
</evidence>
<organism evidence="2 3">
    <name type="scientific">Mesobacillus stamsii</name>
    <dbReference type="NCBI Taxonomy" id="225347"/>
    <lineage>
        <taxon>Bacteria</taxon>
        <taxon>Bacillati</taxon>
        <taxon>Bacillota</taxon>
        <taxon>Bacilli</taxon>
        <taxon>Bacillales</taxon>
        <taxon>Bacillaceae</taxon>
        <taxon>Mesobacillus</taxon>
    </lineage>
</organism>
<name>A0ABU0FXI7_9BACI</name>
<dbReference type="InterPro" id="IPR053521">
    <property type="entry name" value="McjB-like"/>
</dbReference>
<gene>
    <name evidence="2" type="ORF">J2S25_002861</name>
</gene>
<dbReference type="Pfam" id="PF13471">
    <property type="entry name" value="Transglut_core3"/>
    <property type="match status" value="1"/>
</dbReference>
<dbReference type="EMBL" id="JAUSUN010000018">
    <property type="protein sequence ID" value="MDQ0414651.1"/>
    <property type="molecule type" value="Genomic_DNA"/>
</dbReference>
<accession>A0ABU0FXI7</accession>
<protein>
    <recommendedName>
        <fullName evidence="1">Microcin J25-processing protein McjB C-terminal domain-containing protein</fullName>
    </recommendedName>
</protein>
<comment type="caution">
    <text evidence="2">The sequence shown here is derived from an EMBL/GenBank/DDBJ whole genome shotgun (WGS) entry which is preliminary data.</text>
</comment>